<organism evidence="9 10">
    <name type="scientific">Macrophomina phaseolina (strain MS6)</name>
    <name type="common">Charcoal rot fungus</name>
    <dbReference type="NCBI Taxonomy" id="1126212"/>
    <lineage>
        <taxon>Eukaryota</taxon>
        <taxon>Fungi</taxon>
        <taxon>Dikarya</taxon>
        <taxon>Ascomycota</taxon>
        <taxon>Pezizomycotina</taxon>
        <taxon>Dothideomycetes</taxon>
        <taxon>Dothideomycetes incertae sedis</taxon>
        <taxon>Botryosphaeriales</taxon>
        <taxon>Botryosphaeriaceae</taxon>
        <taxon>Macrophomina</taxon>
    </lineage>
</organism>
<evidence type="ECO:0000256" key="2">
    <source>
        <dbReference type="ARBA" id="ARBA00004240"/>
    </source>
</evidence>
<evidence type="ECO:0000313" key="9">
    <source>
        <dbReference type="EMBL" id="EKG18042.1"/>
    </source>
</evidence>
<dbReference type="InParanoid" id="K2RZC7"/>
<reference evidence="9 10" key="1">
    <citation type="journal article" date="2012" name="BMC Genomics">
        <title>Tools to kill: Genome of one of the most destructive plant pathogenic fungi Macrophomina phaseolina.</title>
        <authorList>
            <person name="Islam M.S."/>
            <person name="Haque M.S."/>
            <person name="Islam M.M."/>
            <person name="Emdad E.M."/>
            <person name="Halim A."/>
            <person name="Hossen Q.M.M."/>
            <person name="Hossain M.Z."/>
            <person name="Ahmed B."/>
            <person name="Rahim S."/>
            <person name="Rahman M.S."/>
            <person name="Alam M.M."/>
            <person name="Hou S."/>
            <person name="Wan X."/>
            <person name="Saito J.A."/>
            <person name="Alam M."/>
        </authorList>
    </citation>
    <scope>NUCLEOTIDE SEQUENCE [LARGE SCALE GENOMIC DNA]</scope>
    <source>
        <strain evidence="9 10">MS6</strain>
    </source>
</reference>
<dbReference type="Pfam" id="PF24883">
    <property type="entry name" value="NPHP3_N"/>
    <property type="match status" value="1"/>
</dbReference>
<dbReference type="eggNOG" id="KOG2029">
    <property type="taxonomic scope" value="Eukaryota"/>
</dbReference>
<name>K2RZC7_MACPH</name>
<keyword evidence="6" id="KW-0496">Mitochondrion</keyword>
<dbReference type="OrthoDB" id="427518at2759"/>
<feature type="domain" description="Nephrocystin 3-like N-terminal" evidence="8">
    <location>
        <begin position="328"/>
        <end position="374"/>
    </location>
</feature>
<evidence type="ECO:0000256" key="7">
    <source>
        <dbReference type="ARBA" id="ARBA00023136"/>
    </source>
</evidence>
<proteinExistence type="predicted"/>
<evidence type="ECO:0000259" key="8">
    <source>
        <dbReference type="Pfam" id="PF24883"/>
    </source>
</evidence>
<dbReference type="PANTHER" id="PTHR48182">
    <property type="entry name" value="PROTEIN SERAC1"/>
    <property type="match status" value="1"/>
</dbReference>
<evidence type="ECO:0000256" key="3">
    <source>
        <dbReference type="ARBA" id="ARBA00004370"/>
    </source>
</evidence>
<evidence type="ECO:0000256" key="5">
    <source>
        <dbReference type="ARBA" id="ARBA00022824"/>
    </source>
</evidence>
<keyword evidence="5" id="KW-0256">Endoplasmic reticulum</keyword>
<dbReference type="EMBL" id="AHHD01000218">
    <property type="protein sequence ID" value="EKG18042.1"/>
    <property type="molecule type" value="Genomic_DNA"/>
</dbReference>
<keyword evidence="7" id="KW-0472">Membrane</keyword>
<dbReference type="HOGENOM" id="CLU_608416_0_0_1"/>
<dbReference type="GO" id="GO:0005783">
    <property type="term" value="C:endoplasmic reticulum"/>
    <property type="evidence" value="ECO:0007669"/>
    <property type="project" value="UniProtKB-SubCell"/>
</dbReference>
<comment type="caution">
    <text evidence="9">The sequence shown here is derived from an EMBL/GenBank/DDBJ whole genome shotgun (WGS) entry which is preliminary data.</text>
</comment>
<dbReference type="GO" id="GO:0016020">
    <property type="term" value="C:membrane"/>
    <property type="evidence" value="ECO:0007669"/>
    <property type="project" value="UniProtKB-SubCell"/>
</dbReference>
<evidence type="ECO:0000256" key="4">
    <source>
        <dbReference type="ARBA" id="ARBA00022737"/>
    </source>
</evidence>
<keyword evidence="4" id="KW-0677">Repeat</keyword>
<evidence type="ECO:0000256" key="1">
    <source>
        <dbReference type="ARBA" id="ARBA00004173"/>
    </source>
</evidence>
<evidence type="ECO:0000313" key="10">
    <source>
        <dbReference type="Proteomes" id="UP000007129"/>
    </source>
</evidence>
<evidence type="ECO:0000256" key="6">
    <source>
        <dbReference type="ARBA" id="ARBA00023128"/>
    </source>
</evidence>
<sequence>MWLRDGLPKTLNGVRTILYGYKSHMVLSHSFQNSTGIAMKLVNRLTVMGFGSAHSKPLIFIDHSLGGIVLKAGMIVLIGYSDRQPSIIGCIKSVICFGLPHKGMTTPQLITMVKGQPSEKLVQTLCVDPEYLQHIDMCSAASRSSATLRWCHFLRRRPQKPWLWKGPSGEWSRSGPDVVMVHRDSAIHKCSLSLDDFYSIDEDHSMMVKFAKDDDNYANAVNCIKQAVGPTMTRRSRKIEESTQRTRPLDLLEDAFAEMSADCKEPLENRQCNDWKGEGNYSYQVILGPLNYFMCRVMLKSWPEILRSLGSGVLDRRLQNVSPQFASTFEWVFQNETLDIPHWMQNGSDVYGIHGKPGSGKSTLMKYIFSHPETVAPLDTWAPPGILVKASFVFYYRTHKCRNRFWVWSGVSCLKFLIKSHTSANLYRQTAFQRAEKSRLIGTSSISEVL</sequence>
<accession>K2RZC7</accession>
<dbReference type="Proteomes" id="UP000007129">
    <property type="component" value="Unassembled WGS sequence"/>
</dbReference>
<dbReference type="AlphaFoldDB" id="K2RZC7"/>
<dbReference type="GO" id="GO:0005739">
    <property type="term" value="C:mitochondrion"/>
    <property type="evidence" value="ECO:0007669"/>
    <property type="project" value="UniProtKB-SubCell"/>
</dbReference>
<protein>
    <recommendedName>
        <fullName evidence="8">Nephrocystin 3-like N-terminal domain-containing protein</fullName>
    </recommendedName>
</protein>
<dbReference type="InterPro" id="IPR056884">
    <property type="entry name" value="NPHP3-like_N"/>
</dbReference>
<gene>
    <name evidence="9" type="ORF">MPH_04732</name>
</gene>
<comment type="subcellular location">
    <subcellularLocation>
        <location evidence="2">Endoplasmic reticulum</location>
    </subcellularLocation>
    <subcellularLocation>
        <location evidence="3">Membrane</location>
    </subcellularLocation>
    <subcellularLocation>
        <location evidence="1">Mitochondrion</location>
    </subcellularLocation>
</comment>
<dbReference type="VEuPathDB" id="FungiDB:MPH_04732"/>
<dbReference type="PANTHER" id="PTHR48182:SF2">
    <property type="entry name" value="PROTEIN SERAC1"/>
    <property type="match status" value="1"/>
</dbReference>
<dbReference type="InterPro" id="IPR052374">
    <property type="entry name" value="SERAC1"/>
</dbReference>